<gene>
    <name evidence="6" type="ORF">BU251_08240</name>
</gene>
<feature type="coiled-coil region" evidence="5">
    <location>
        <begin position="17"/>
        <end position="70"/>
    </location>
</feature>
<dbReference type="Pfam" id="PF01991">
    <property type="entry name" value="vATP-synt_E"/>
    <property type="match status" value="1"/>
</dbReference>
<evidence type="ECO:0000256" key="3">
    <source>
        <dbReference type="ARBA" id="ARBA00022448"/>
    </source>
</evidence>
<dbReference type="InterPro" id="IPR002842">
    <property type="entry name" value="ATPase_V1_Esu"/>
</dbReference>
<proteinExistence type="inferred from homology"/>
<evidence type="ECO:0000313" key="6">
    <source>
        <dbReference type="EMBL" id="QAT17708.1"/>
    </source>
</evidence>
<keyword evidence="3" id="KW-0813">Transport</keyword>
<evidence type="ECO:0000313" key="7">
    <source>
        <dbReference type="Proteomes" id="UP000287243"/>
    </source>
</evidence>
<dbReference type="Proteomes" id="UP000287243">
    <property type="component" value="Chromosome"/>
</dbReference>
<dbReference type="SUPFAM" id="SSF160527">
    <property type="entry name" value="V-type ATPase subunit E-like"/>
    <property type="match status" value="1"/>
</dbReference>
<organism evidence="6 7">
    <name type="scientific">Velamenicoccus archaeovorus</name>
    <dbReference type="NCBI Taxonomy" id="1930593"/>
    <lineage>
        <taxon>Bacteria</taxon>
        <taxon>Pseudomonadati</taxon>
        <taxon>Candidatus Omnitrophota</taxon>
        <taxon>Candidatus Velamenicoccus</taxon>
    </lineage>
</organism>
<dbReference type="EMBL" id="CP019384">
    <property type="protein sequence ID" value="QAT17708.1"/>
    <property type="molecule type" value="Genomic_DNA"/>
</dbReference>
<evidence type="ECO:0000256" key="4">
    <source>
        <dbReference type="ARBA" id="ARBA00023065"/>
    </source>
</evidence>
<dbReference type="RefSeq" id="WP_128700675.1">
    <property type="nucleotide sequence ID" value="NZ_CP019384.1"/>
</dbReference>
<keyword evidence="5" id="KW-0175">Coiled coil</keyword>
<keyword evidence="7" id="KW-1185">Reference proteome</keyword>
<dbReference type="GO" id="GO:0046961">
    <property type="term" value="F:proton-transporting ATPase activity, rotational mechanism"/>
    <property type="evidence" value="ECO:0007669"/>
    <property type="project" value="InterPro"/>
</dbReference>
<name>A0A410P6L2_VELA1</name>
<accession>A0A410P6L2</accession>
<evidence type="ECO:0000256" key="2">
    <source>
        <dbReference type="ARBA" id="ARBA00020756"/>
    </source>
</evidence>
<dbReference type="GO" id="GO:0033178">
    <property type="term" value="C:proton-transporting two-sector ATPase complex, catalytic domain"/>
    <property type="evidence" value="ECO:0007669"/>
    <property type="project" value="InterPro"/>
</dbReference>
<keyword evidence="4" id="KW-0406">Ion transport</keyword>
<comment type="similarity">
    <text evidence="1">Belongs to the V-ATPase E subunit family.</text>
</comment>
<reference evidence="6 7" key="1">
    <citation type="submission" date="2017-01" db="EMBL/GenBank/DDBJ databases">
        <title>First insights into the biology of 'candidatus Vampirococcus archaeovorus'.</title>
        <authorList>
            <person name="Kizina J."/>
            <person name="Jordan S."/>
            <person name="Stueber K."/>
            <person name="Reinhardt R."/>
            <person name="Harder J."/>
        </authorList>
    </citation>
    <scope>NUCLEOTIDE SEQUENCE [LARGE SCALE GENOMIC DNA]</scope>
    <source>
        <strain evidence="6 7">LiM</strain>
    </source>
</reference>
<dbReference type="AlphaFoldDB" id="A0A410P6L2"/>
<dbReference type="OrthoDB" id="1771105at2"/>
<dbReference type="KEGG" id="vai:BU251_08240"/>
<sequence length="198" mass="21682">MAQELKALLDKIQKEGVESARKAAGEIEARAQKQADEIIARAESDARKLLDDAQEKIRQEKDASEAALKQAGRDLVLSLKKQILTTLEKVVTLDVRQALGPQELAALVKLAVQQYGGQDAGQVTVSLQDGDRRKLEQGFLSRLKDELKRDIVLKSTDEVAGGFIISFDAGKSHFDFSDKALAAYLSGLVRPKLAELLK</sequence>
<evidence type="ECO:0000256" key="5">
    <source>
        <dbReference type="SAM" id="Coils"/>
    </source>
</evidence>
<protein>
    <recommendedName>
        <fullName evidence="2">V-type ATP synthase subunit E</fullName>
    </recommendedName>
</protein>
<evidence type="ECO:0000256" key="1">
    <source>
        <dbReference type="ARBA" id="ARBA00005901"/>
    </source>
</evidence>